<dbReference type="STRING" id="311180.SAMN04488050_106320"/>
<keyword evidence="2" id="KW-1185">Reference proteome</keyword>
<organism evidence="1 2">
    <name type="scientific">Alloyangia pacifica</name>
    <dbReference type="NCBI Taxonomy" id="311180"/>
    <lineage>
        <taxon>Bacteria</taxon>
        <taxon>Pseudomonadati</taxon>
        <taxon>Pseudomonadota</taxon>
        <taxon>Alphaproteobacteria</taxon>
        <taxon>Rhodobacterales</taxon>
        <taxon>Roseobacteraceae</taxon>
        <taxon>Alloyangia</taxon>
    </lineage>
</organism>
<accession>A0A1I6TS03</accession>
<dbReference type="EMBL" id="FOZW01000006">
    <property type="protein sequence ID" value="SFS91982.1"/>
    <property type="molecule type" value="Genomic_DNA"/>
</dbReference>
<evidence type="ECO:0000313" key="1">
    <source>
        <dbReference type="EMBL" id="SFS91982.1"/>
    </source>
</evidence>
<dbReference type="Proteomes" id="UP000199392">
    <property type="component" value="Unassembled WGS sequence"/>
</dbReference>
<name>A0A1I6TS03_9RHOB</name>
<reference evidence="2" key="1">
    <citation type="submission" date="2016-10" db="EMBL/GenBank/DDBJ databases">
        <authorList>
            <person name="Varghese N."/>
            <person name="Submissions S."/>
        </authorList>
    </citation>
    <scope>NUCLEOTIDE SEQUENCE [LARGE SCALE GENOMIC DNA]</scope>
    <source>
        <strain evidence="2">DSM 26894</strain>
    </source>
</reference>
<dbReference type="AlphaFoldDB" id="A0A1I6TS03"/>
<evidence type="ECO:0000313" key="2">
    <source>
        <dbReference type="Proteomes" id="UP000199392"/>
    </source>
</evidence>
<protein>
    <submittedName>
        <fullName evidence="1">Uncharacterized protein</fullName>
    </submittedName>
</protein>
<proteinExistence type="predicted"/>
<sequence>MRALFPESLRKTPGEKRMQYSGLDEFLKREAAELAKAPAGTPVAMIFCEDQAEVDTTARHHMQLGFAPVLLFMAPHLTLAPDVAERTKRIDFDPHAEDAVPRAVTRMSAVLPGRWMYYCYNAEFLFYPFCETRSIAEMLAFHSEERRDAMLTYVIDLYAGDLGMAPNAVSLDDAWLDRSGYYALARPDPARGNHPKERQLDFFGGLRWRFEEHIPVARRKIDRIALFRAEKGLALRGDHTFSDEKYNTYACPWHHNLTAAIASFRTAKALKRNPGSSDGISSFRWHNSARFEWHSRQLLDLGLMEPGQWF</sequence>
<gene>
    <name evidence="1" type="ORF">SAMN04488050_106320</name>
</gene>